<keyword evidence="3" id="KW-1185">Reference proteome</keyword>
<organism evidence="2 3">
    <name type="scientific">Candidatus Mcinerneyibacterium aminivorans</name>
    <dbReference type="NCBI Taxonomy" id="2703815"/>
    <lineage>
        <taxon>Bacteria</taxon>
        <taxon>Candidatus Macinerneyibacteriota</taxon>
        <taxon>Candidatus Mcinerneyibacteria</taxon>
        <taxon>Candidatus Mcinerneyibacteriales</taxon>
        <taxon>Candidatus Mcinerneyibacteriaceae</taxon>
        <taxon>Candidatus Mcinerneyibacterium</taxon>
    </lineage>
</organism>
<dbReference type="InterPro" id="IPR043739">
    <property type="entry name" value="DUF5684"/>
</dbReference>
<accession>A0A5D0MFS2</accession>
<keyword evidence="1" id="KW-1133">Transmembrane helix</keyword>
<feature type="transmembrane region" description="Helical" evidence="1">
    <location>
        <begin position="14"/>
        <end position="34"/>
    </location>
</feature>
<comment type="caution">
    <text evidence="2">The sequence shown here is derived from an EMBL/GenBank/DDBJ whole genome shotgun (WGS) entry which is preliminary data.</text>
</comment>
<dbReference type="Proteomes" id="UP000324143">
    <property type="component" value="Unassembled WGS sequence"/>
</dbReference>
<feature type="transmembrane region" description="Helical" evidence="1">
    <location>
        <begin position="94"/>
        <end position="115"/>
    </location>
</feature>
<evidence type="ECO:0000313" key="3">
    <source>
        <dbReference type="Proteomes" id="UP000324143"/>
    </source>
</evidence>
<name>A0A5D0MFS2_9BACT</name>
<dbReference type="EMBL" id="VSIX01000043">
    <property type="protein sequence ID" value="TYB31262.1"/>
    <property type="molecule type" value="Genomic_DNA"/>
</dbReference>
<evidence type="ECO:0000256" key="1">
    <source>
        <dbReference type="SAM" id="Phobius"/>
    </source>
</evidence>
<sequence>MAEPEFVSTFDSGVIYFISIIFYLYYALCLMVVAQKTSTEHPWLSFIPVLNLYLMCRVARKPAWWIILFFIPLVNIVIYFIVLYNITIRRDKPGWWTIMYFLPFVNIVFWGLLAFKD</sequence>
<reference evidence="2" key="1">
    <citation type="submission" date="2019-08" db="EMBL/GenBank/DDBJ databases">
        <title>Genomic characterization of a novel candidate phylum (ARYD3) from a high temperature, high salinity tertiary oil reservoir in north central Oklahoma, USA.</title>
        <authorList>
            <person name="Youssef N.H."/>
            <person name="Yadav A."/>
            <person name="Elshahed M.S."/>
        </authorList>
    </citation>
    <scope>NUCLEOTIDE SEQUENCE [LARGE SCALE GENOMIC DNA]</scope>
    <source>
        <strain evidence="2">ARYD3</strain>
    </source>
</reference>
<protein>
    <submittedName>
        <fullName evidence="2">Signal peptidase I</fullName>
    </submittedName>
</protein>
<dbReference type="Pfam" id="PF18936">
    <property type="entry name" value="DUF5684"/>
    <property type="match status" value="1"/>
</dbReference>
<proteinExistence type="predicted"/>
<gene>
    <name evidence="2" type="ORF">FXF47_05035</name>
</gene>
<dbReference type="AlphaFoldDB" id="A0A5D0MFS2"/>
<feature type="transmembrane region" description="Helical" evidence="1">
    <location>
        <begin position="63"/>
        <end position="82"/>
    </location>
</feature>
<keyword evidence="1" id="KW-0812">Transmembrane</keyword>
<evidence type="ECO:0000313" key="2">
    <source>
        <dbReference type="EMBL" id="TYB31262.1"/>
    </source>
</evidence>
<keyword evidence="1" id="KW-0472">Membrane</keyword>